<dbReference type="EMBL" id="CATNWA010000064">
    <property type="protein sequence ID" value="CAI9532560.1"/>
    <property type="molecule type" value="Genomic_DNA"/>
</dbReference>
<sequence>TRLTATRSSHWPASLPGLHPTLPHPPPLHPPLPLLHWPPITRPFTPPLSANPSTGLPIAQRIKFNILTLTLYKAVHAYSPTSPTET</sequence>
<accession>A0ABN9ABH6</accession>
<evidence type="ECO:0000256" key="1">
    <source>
        <dbReference type="SAM" id="MobiDB-lite"/>
    </source>
</evidence>
<name>A0ABN9ABH6_9NEOB</name>
<organism evidence="2 3">
    <name type="scientific">Staurois parvus</name>
    <dbReference type="NCBI Taxonomy" id="386267"/>
    <lineage>
        <taxon>Eukaryota</taxon>
        <taxon>Metazoa</taxon>
        <taxon>Chordata</taxon>
        <taxon>Craniata</taxon>
        <taxon>Vertebrata</taxon>
        <taxon>Euteleostomi</taxon>
        <taxon>Amphibia</taxon>
        <taxon>Batrachia</taxon>
        <taxon>Anura</taxon>
        <taxon>Neobatrachia</taxon>
        <taxon>Ranoidea</taxon>
        <taxon>Ranidae</taxon>
        <taxon>Staurois</taxon>
    </lineage>
</organism>
<reference evidence="2" key="1">
    <citation type="submission" date="2023-05" db="EMBL/GenBank/DDBJ databases">
        <authorList>
            <person name="Stuckert A."/>
        </authorList>
    </citation>
    <scope>NUCLEOTIDE SEQUENCE</scope>
</reference>
<gene>
    <name evidence="2" type="ORF">SPARVUS_LOCUS237297</name>
</gene>
<comment type="caution">
    <text evidence="2">The sequence shown here is derived from an EMBL/GenBank/DDBJ whole genome shotgun (WGS) entry which is preliminary data.</text>
</comment>
<evidence type="ECO:0000313" key="2">
    <source>
        <dbReference type="EMBL" id="CAI9532560.1"/>
    </source>
</evidence>
<feature type="non-terminal residue" evidence="2">
    <location>
        <position position="1"/>
    </location>
</feature>
<feature type="region of interest" description="Disordered" evidence="1">
    <location>
        <begin position="1"/>
        <end position="24"/>
    </location>
</feature>
<feature type="compositionally biased region" description="Polar residues" evidence="1">
    <location>
        <begin position="1"/>
        <end position="11"/>
    </location>
</feature>
<keyword evidence="3" id="KW-1185">Reference proteome</keyword>
<dbReference type="Proteomes" id="UP001162483">
    <property type="component" value="Unassembled WGS sequence"/>
</dbReference>
<proteinExistence type="predicted"/>
<evidence type="ECO:0000313" key="3">
    <source>
        <dbReference type="Proteomes" id="UP001162483"/>
    </source>
</evidence>
<protein>
    <submittedName>
        <fullName evidence="2">Uncharacterized protein</fullName>
    </submittedName>
</protein>